<gene>
    <name evidence="2" type="ORF">GCM10023187_13850</name>
</gene>
<comment type="caution">
    <text evidence="2">The sequence shown here is derived from an EMBL/GenBank/DDBJ whole genome shotgun (WGS) entry which is preliminary data.</text>
</comment>
<evidence type="ECO:0000256" key="1">
    <source>
        <dbReference type="SAM" id="Phobius"/>
    </source>
</evidence>
<dbReference type="EMBL" id="BAABHB010000002">
    <property type="protein sequence ID" value="GAA4400546.1"/>
    <property type="molecule type" value="Genomic_DNA"/>
</dbReference>
<feature type="transmembrane region" description="Helical" evidence="1">
    <location>
        <begin position="15"/>
        <end position="35"/>
    </location>
</feature>
<reference evidence="3" key="1">
    <citation type="journal article" date="2019" name="Int. J. Syst. Evol. Microbiol.">
        <title>The Global Catalogue of Microorganisms (GCM) 10K type strain sequencing project: providing services to taxonomists for standard genome sequencing and annotation.</title>
        <authorList>
            <consortium name="The Broad Institute Genomics Platform"/>
            <consortium name="The Broad Institute Genome Sequencing Center for Infectious Disease"/>
            <person name="Wu L."/>
            <person name="Ma J."/>
        </authorList>
    </citation>
    <scope>NUCLEOTIDE SEQUENCE [LARGE SCALE GENOMIC DNA]</scope>
    <source>
        <strain evidence="3">JCM 17925</strain>
    </source>
</reference>
<organism evidence="2 3">
    <name type="scientific">Nibrella viscosa</name>
    <dbReference type="NCBI Taxonomy" id="1084524"/>
    <lineage>
        <taxon>Bacteria</taxon>
        <taxon>Pseudomonadati</taxon>
        <taxon>Bacteroidota</taxon>
        <taxon>Cytophagia</taxon>
        <taxon>Cytophagales</taxon>
        <taxon>Spirosomataceae</taxon>
        <taxon>Nibrella</taxon>
    </lineage>
</organism>
<dbReference type="Proteomes" id="UP001500936">
    <property type="component" value="Unassembled WGS sequence"/>
</dbReference>
<evidence type="ECO:0000313" key="3">
    <source>
        <dbReference type="Proteomes" id="UP001500936"/>
    </source>
</evidence>
<name>A0ABP8K555_9BACT</name>
<protein>
    <submittedName>
        <fullName evidence="2">Uncharacterized protein</fullName>
    </submittedName>
</protein>
<keyword evidence="1" id="KW-0812">Transmembrane</keyword>
<keyword evidence="1" id="KW-1133">Transmembrane helix</keyword>
<keyword evidence="1" id="KW-0472">Membrane</keyword>
<proteinExistence type="predicted"/>
<accession>A0ABP8K555</accession>
<sequence>MKRANTRNHFTVSSIVNWGTVWGLIIAMITLDVYANFQKKKAARDVQLQATARQVDSLRAVKSRLDQQLYTIRMALDQCQTNTLTADSETMAKSE</sequence>
<dbReference type="RefSeq" id="WP_345265323.1">
    <property type="nucleotide sequence ID" value="NZ_BAABHB010000002.1"/>
</dbReference>
<evidence type="ECO:0000313" key="2">
    <source>
        <dbReference type="EMBL" id="GAA4400546.1"/>
    </source>
</evidence>
<keyword evidence="3" id="KW-1185">Reference proteome</keyword>